<name>A0A498CDJ5_9GAMM</name>
<evidence type="ECO:0000313" key="2">
    <source>
        <dbReference type="Proteomes" id="UP000275461"/>
    </source>
</evidence>
<comment type="caution">
    <text evidence="1">The sequence shown here is derived from an EMBL/GenBank/DDBJ whole genome shotgun (WGS) entry which is preliminary data.</text>
</comment>
<evidence type="ECO:0000313" key="1">
    <source>
        <dbReference type="EMBL" id="RLK50331.1"/>
    </source>
</evidence>
<organism evidence="1 2">
    <name type="scientific">Alkalispirillum mobile</name>
    <dbReference type="NCBI Taxonomy" id="85925"/>
    <lineage>
        <taxon>Bacteria</taxon>
        <taxon>Pseudomonadati</taxon>
        <taxon>Pseudomonadota</taxon>
        <taxon>Gammaproteobacteria</taxon>
        <taxon>Chromatiales</taxon>
        <taxon>Ectothiorhodospiraceae</taxon>
        <taxon>Alkalispirillum</taxon>
    </lineage>
</organism>
<sequence>MRLSPAFLSLFMLLLLVGCAGGRVGAFEAQTNAWLGQPVNDLVEALGEPTGRTELTEGETVWRWSGTVPSRRAIFDDTSYSCQLHVHVVDGLVQRIRYVAVGDRILEGPEANCRQVFSGLL</sequence>
<proteinExistence type="predicted"/>
<protein>
    <submittedName>
        <fullName evidence="1">Uncharacterized protein</fullName>
    </submittedName>
</protein>
<accession>A0A498CDJ5</accession>
<dbReference type="RefSeq" id="WP_121440826.1">
    <property type="nucleotide sequence ID" value="NZ_RCDA01000001.1"/>
</dbReference>
<dbReference type="PROSITE" id="PS51257">
    <property type="entry name" value="PROKAR_LIPOPROTEIN"/>
    <property type="match status" value="1"/>
</dbReference>
<dbReference type="Proteomes" id="UP000275461">
    <property type="component" value="Unassembled WGS sequence"/>
</dbReference>
<reference evidence="1 2" key="1">
    <citation type="submission" date="2018-10" db="EMBL/GenBank/DDBJ databases">
        <title>Genomic Encyclopedia of Type Strains, Phase IV (KMG-IV): sequencing the most valuable type-strain genomes for metagenomic binning, comparative biology and taxonomic classification.</title>
        <authorList>
            <person name="Goeker M."/>
        </authorList>
    </citation>
    <scope>NUCLEOTIDE SEQUENCE [LARGE SCALE GENOMIC DNA]</scope>
    <source>
        <strain evidence="1 2">DSM 12769</strain>
    </source>
</reference>
<dbReference type="EMBL" id="RCDA01000001">
    <property type="protein sequence ID" value="RLK50331.1"/>
    <property type="molecule type" value="Genomic_DNA"/>
</dbReference>
<keyword evidence="2" id="KW-1185">Reference proteome</keyword>
<dbReference type="AlphaFoldDB" id="A0A498CDJ5"/>
<gene>
    <name evidence="1" type="ORF">DFR31_0227</name>
</gene>